<feature type="compositionally biased region" description="Basic and acidic residues" evidence="1">
    <location>
        <begin position="96"/>
        <end position="110"/>
    </location>
</feature>
<organism evidence="2 3">
    <name type="scientific">Paracidovorax anthurii</name>
    <dbReference type="NCBI Taxonomy" id="78229"/>
    <lineage>
        <taxon>Bacteria</taxon>
        <taxon>Pseudomonadati</taxon>
        <taxon>Pseudomonadota</taxon>
        <taxon>Betaproteobacteria</taxon>
        <taxon>Burkholderiales</taxon>
        <taxon>Comamonadaceae</taxon>
        <taxon>Paracidovorax</taxon>
    </lineage>
</organism>
<sequence length="192" mass="20608">MHSEVAMNAKVGNLSSPLLPGLLLPKDSGQITIPVPKRPDSQKNLSGPEGLQTRDNSSRDVGANRPPRGGLPKANELQNNRLFQAQQRKNNPEAAAAEHKPGPAAHERKSFTPSSSLKNNPLFLAQQKKNNAEAAAAENKPGPVAHERKSFTPSDSLQSNPLFLKQQTQNNPEAAPTAVPEKKAEVQTEPTA</sequence>
<name>A0A328YZJ4_9BURK</name>
<feature type="non-terminal residue" evidence="2">
    <location>
        <position position="192"/>
    </location>
</feature>
<proteinExistence type="predicted"/>
<feature type="compositionally biased region" description="Polar residues" evidence="1">
    <location>
        <begin position="151"/>
        <end position="172"/>
    </location>
</feature>
<reference evidence="2 3" key="1">
    <citation type="submission" date="2018-06" db="EMBL/GenBank/DDBJ databases">
        <title>Genomic Encyclopedia of Archaeal and Bacterial Type Strains, Phase II (KMG-II): from individual species to whole genera.</title>
        <authorList>
            <person name="Goeker M."/>
        </authorList>
    </citation>
    <scope>NUCLEOTIDE SEQUENCE [LARGE SCALE GENOMIC DNA]</scope>
    <source>
        <strain evidence="2 3">CFPB 3232</strain>
    </source>
</reference>
<dbReference type="EMBL" id="QLTA01000028">
    <property type="protein sequence ID" value="RAR78874.1"/>
    <property type="molecule type" value="Genomic_DNA"/>
</dbReference>
<gene>
    <name evidence="2" type="ORF">AX018_102817</name>
</gene>
<feature type="region of interest" description="Disordered" evidence="1">
    <location>
        <begin position="1"/>
        <end position="192"/>
    </location>
</feature>
<keyword evidence="3" id="KW-1185">Reference proteome</keyword>
<evidence type="ECO:0000256" key="1">
    <source>
        <dbReference type="SAM" id="MobiDB-lite"/>
    </source>
</evidence>
<comment type="caution">
    <text evidence="2">The sequence shown here is derived from an EMBL/GenBank/DDBJ whole genome shotgun (WGS) entry which is preliminary data.</text>
</comment>
<dbReference type="Proteomes" id="UP000248856">
    <property type="component" value="Unassembled WGS sequence"/>
</dbReference>
<evidence type="ECO:0000313" key="2">
    <source>
        <dbReference type="EMBL" id="RAR78874.1"/>
    </source>
</evidence>
<protein>
    <submittedName>
        <fullName evidence="2">Uncharacterized protein</fullName>
    </submittedName>
</protein>
<feature type="compositionally biased region" description="Low complexity" evidence="1">
    <location>
        <begin position="125"/>
        <end position="140"/>
    </location>
</feature>
<feature type="compositionally biased region" description="Low complexity" evidence="1">
    <location>
        <begin position="14"/>
        <end position="25"/>
    </location>
</feature>
<accession>A0A328YZJ4</accession>
<dbReference type="AlphaFoldDB" id="A0A328YZJ4"/>
<dbReference type="RefSeq" id="WP_170146263.1">
    <property type="nucleotide sequence ID" value="NZ_QLTA01000028.1"/>
</dbReference>
<feature type="compositionally biased region" description="Polar residues" evidence="1">
    <location>
        <begin position="76"/>
        <end position="89"/>
    </location>
</feature>
<evidence type="ECO:0000313" key="3">
    <source>
        <dbReference type="Proteomes" id="UP000248856"/>
    </source>
</evidence>